<dbReference type="EMBL" id="JH815775">
    <property type="protein sequence ID" value="EKC18212.1"/>
    <property type="molecule type" value="Genomic_DNA"/>
</dbReference>
<name>K1P352_MAGGI</name>
<sequence>MQHLASAKTWFVDGTFKVVSKSLLQLLSIHFFARSGDDMKQLPGVYVLMTRKRKKDYKQVFVRILELLPSPPVAEMLVASRKDSWRGAKSVLCGMRIHSCAFHWGQAVGRHVPELGLQMDYNKRDCVYRFVRKPFVLPFQPKEQIPDTFDALSTIAYKLYREDLDQPNHQRGLYTAWL</sequence>
<evidence type="ECO:0000313" key="1">
    <source>
        <dbReference type="EMBL" id="EKC18212.1"/>
    </source>
</evidence>
<gene>
    <name evidence="1" type="ORF">CGI_10014586</name>
</gene>
<protein>
    <recommendedName>
        <fullName evidence="2">MULE transposase domain-containing protein</fullName>
    </recommendedName>
</protein>
<organism evidence="1">
    <name type="scientific">Magallana gigas</name>
    <name type="common">Pacific oyster</name>
    <name type="synonym">Crassostrea gigas</name>
    <dbReference type="NCBI Taxonomy" id="29159"/>
    <lineage>
        <taxon>Eukaryota</taxon>
        <taxon>Metazoa</taxon>
        <taxon>Spiralia</taxon>
        <taxon>Lophotrochozoa</taxon>
        <taxon>Mollusca</taxon>
        <taxon>Bivalvia</taxon>
        <taxon>Autobranchia</taxon>
        <taxon>Pteriomorphia</taxon>
        <taxon>Ostreida</taxon>
        <taxon>Ostreoidea</taxon>
        <taxon>Ostreidae</taxon>
        <taxon>Magallana</taxon>
    </lineage>
</organism>
<dbReference type="AlphaFoldDB" id="K1P352"/>
<dbReference type="HOGENOM" id="CLU_1512073_0_0_1"/>
<accession>K1P352</accession>
<dbReference type="InParanoid" id="K1P352"/>
<proteinExistence type="predicted"/>
<evidence type="ECO:0008006" key="2">
    <source>
        <dbReference type="Google" id="ProtNLM"/>
    </source>
</evidence>
<reference evidence="1" key="1">
    <citation type="journal article" date="2012" name="Nature">
        <title>The oyster genome reveals stress adaptation and complexity of shell formation.</title>
        <authorList>
            <person name="Zhang G."/>
            <person name="Fang X."/>
            <person name="Guo X."/>
            <person name="Li L."/>
            <person name="Luo R."/>
            <person name="Xu F."/>
            <person name="Yang P."/>
            <person name="Zhang L."/>
            <person name="Wang X."/>
            <person name="Qi H."/>
            <person name="Xiong Z."/>
            <person name="Que H."/>
            <person name="Xie Y."/>
            <person name="Holland P.W."/>
            <person name="Paps J."/>
            <person name="Zhu Y."/>
            <person name="Wu F."/>
            <person name="Chen Y."/>
            <person name="Wang J."/>
            <person name="Peng C."/>
            <person name="Meng J."/>
            <person name="Yang L."/>
            <person name="Liu J."/>
            <person name="Wen B."/>
            <person name="Zhang N."/>
            <person name="Huang Z."/>
            <person name="Zhu Q."/>
            <person name="Feng Y."/>
            <person name="Mount A."/>
            <person name="Hedgecock D."/>
            <person name="Xu Z."/>
            <person name="Liu Y."/>
            <person name="Domazet-Loso T."/>
            <person name="Du Y."/>
            <person name="Sun X."/>
            <person name="Zhang S."/>
            <person name="Liu B."/>
            <person name="Cheng P."/>
            <person name="Jiang X."/>
            <person name="Li J."/>
            <person name="Fan D."/>
            <person name="Wang W."/>
            <person name="Fu W."/>
            <person name="Wang T."/>
            <person name="Wang B."/>
            <person name="Zhang J."/>
            <person name="Peng Z."/>
            <person name="Li Y."/>
            <person name="Li N."/>
            <person name="Wang J."/>
            <person name="Chen M."/>
            <person name="He Y."/>
            <person name="Tan F."/>
            <person name="Song X."/>
            <person name="Zheng Q."/>
            <person name="Huang R."/>
            <person name="Yang H."/>
            <person name="Du X."/>
            <person name="Chen L."/>
            <person name="Yang M."/>
            <person name="Gaffney P.M."/>
            <person name="Wang S."/>
            <person name="Luo L."/>
            <person name="She Z."/>
            <person name="Ming Y."/>
            <person name="Huang W."/>
            <person name="Zhang S."/>
            <person name="Huang B."/>
            <person name="Zhang Y."/>
            <person name="Qu T."/>
            <person name="Ni P."/>
            <person name="Miao G."/>
            <person name="Wang J."/>
            <person name="Wang Q."/>
            <person name="Steinberg C.E."/>
            <person name="Wang H."/>
            <person name="Li N."/>
            <person name="Qian L."/>
            <person name="Zhang G."/>
            <person name="Li Y."/>
            <person name="Yang H."/>
            <person name="Liu X."/>
            <person name="Wang J."/>
            <person name="Yin Y."/>
            <person name="Wang J."/>
        </authorList>
    </citation>
    <scope>NUCLEOTIDE SEQUENCE [LARGE SCALE GENOMIC DNA]</scope>
    <source>
        <strain evidence="1">05x7-T-G4-1.051#20</strain>
    </source>
</reference>